<evidence type="ECO:0000256" key="8">
    <source>
        <dbReference type="SAM" id="Phobius"/>
    </source>
</evidence>
<keyword evidence="11" id="KW-1185">Reference proteome</keyword>
<gene>
    <name evidence="10" type="ORF">Rhopal_001147-T1</name>
</gene>
<dbReference type="GO" id="GO:0016020">
    <property type="term" value="C:membrane"/>
    <property type="evidence" value="ECO:0007669"/>
    <property type="project" value="UniProtKB-SubCell"/>
</dbReference>
<feature type="transmembrane region" description="Helical" evidence="8">
    <location>
        <begin position="287"/>
        <end position="304"/>
    </location>
</feature>
<accession>A0AAV5GFR6</accession>
<evidence type="ECO:0000256" key="6">
    <source>
        <dbReference type="ARBA" id="ARBA00023136"/>
    </source>
</evidence>
<keyword evidence="3 8" id="KW-0812">Transmembrane</keyword>
<evidence type="ECO:0000256" key="7">
    <source>
        <dbReference type="SAM" id="MobiDB-lite"/>
    </source>
</evidence>
<dbReference type="InterPro" id="IPR038770">
    <property type="entry name" value="Na+/solute_symporter_sf"/>
</dbReference>
<dbReference type="Gene3D" id="1.20.1530.20">
    <property type="match status" value="1"/>
</dbReference>
<dbReference type="InterPro" id="IPR006153">
    <property type="entry name" value="Cation/H_exchanger_TM"/>
</dbReference>
<evidence type="ECO:0000256" key="3">
    <source>
        <dbReference type="ARBA" id="ARBA00022692"/>
    </source>
</evidence>
<evidence type="ECO:0000256" key="5">
    <source>
        <dbReference type="ARBA" id="ARBA00023065"/>
    </source>
</evidence>
<feature type="compositionally biased region" description="Gly residues" evidence="7">
    <location>
        <begin position="917"/>
        <end position="927"/>
    </location>
</feature>
<feature type="transmembrane region" description="Helical" evidence="8">
    <location>
        <begin position="113"/>
        <end position="136"/>
    </location>
</feature>
<protein>
    <recommendedName>
        <fullName evidence="9">Cation/H+ exchanger transmembrane domain-containing protein</fullName>
    </recommendedName>
</protein>
<dbReference type="PANTHER" id="PTHR32468:SF0">
    <property type="entry name" value="K(+)_H(+) ANTIPORTER 1"/>
    <property type="match status" value="1"/>
</dbReference>
<feature type="compositionally biased region" description="Acidic residues" evidence="7">
    <location>
        <begin position="829"/>
        <end position="839"/>
    </location>
</feature>
<keyword evidence="5" id="KW-0406">Ion transport</keyword>
<evidence type="ECO:0000259" key="9">
    <source>
        <dbReference type="Pfam" id="PF00999"/>
    </source>
</evidence>
<dbReference type="AlphaFoldDB" id="A0AAV5GFR6"/>
<comment type="subcellular location">
    <subcellularLocation>
        <location evidence="1">Membrane</location>
        <topology evidence="1">Multi-pass membrane protein</topology>
    </subcellularLocation>
</comment>
<keyword evidence="2" id="KW-0813">Transport</keyword>
<name>A0AAV5GFR6_9BASI</name>
<keyword evidence="6 8" id="KW-0472">Membrane</keyword>
<reference evidence="10 11" key="1">
    <citation type="submission" date="2021-12" db="EMBL/GenBank/DDBJ databases">
        <title>High titer production of polyol ester of fatty acids by Rhodotorula paludigena BS15 towards product separation-free biomass refinery.</title>
        <authorList>
            <person name="Mano J."/>
            <person name="Ono H."/>
            <person name="Tanaka T."/>
            <person name="Naito K."/>
            <person name="Sushida H."/>
            <person name="Ike M."/>
            <person name="Tokuyasu K."/>
            <person name="Kitaoka M."/>
        </authorList>
    </citation>
    <scope>NUCLEOTIDE SEQUENCE [LARGE SCALE GENOMIC DNA]</scope>
    <source>
        <strain evidence="10 11">BS15</strain>
    </source>
</reference>
<feature type="compositionally biased region" description="Low complexity" evidence="7">
    <location>
        <begin position="705"/>
        <end position="732"/>
    </location>
</feature>
<proteinExistence type="predicted"/>
<dbReference type="PANTHER" id="PTHR32468">
    <property type="entry name" value="CATION/H + ANTIPORTER"/>
    <property type="match status" value="1"/>
</dbReference>
<feature type="transmembrane region" description="Helical" evidence="8">
    <location>
        <begin position="365"/>
        <end position="388"/>
    </location>
</feature>
<organism evidence="10 11">
    <name type="scientific">Rhodotorula paludigena</name>
    <dbReference type="NCBI Taxonomy" id="86838"/>
    <lineage>
        <taxon>Eukaryota</taxon>
        <taxon>Fungi</taxon>
        <taxon>Dikarya</taxon>
        <taxon>Basidiomycota</taxon>
        <taxon>Pucciniomycotina</taxon>
        <taxon>Microbotryomycetes</taxon>
        <taxon>Sporidiobolales</taxon>
        <taxon>Sporidiobolaceae</taxon>
        <taxon>Rhodotorula</taxon>
    </lineage>
</organism>
<evidence type="ECO:0000313" key="10">
    <source>
        <dbReference type="EMBL" id="GJN88182.1"/>
    </source>
</evidence>
<keyword evidence="4 8" id="KW-1133">Transmembrane helix</keyword>
<evidence type="ECO:0000256" key="2">
    <source>
        <dbReference type="ARBA" id="ARBA00022448"/>
    </source>
</evidence>
<feature type="region of interest" description="Disordered" evidence="7">
    <location>
        <begin position="704"/>
        <end position="732"/>
    </location>
</feature>
<dbReference type="Proteomes" id="UP001342314">
    <property type="component" value="Unassembled WGS sequence"/>
</dbReference>
<evidence type="ECO:0000313" key="11">
    <source>
        <dbReference type="Proteomes" id="UP001342314"/>
    </source>
</evidence>
<comment type="caution">
    <text evidence="10">The sequence shown here is derived from an EMBL/GenBank/DDBJ whole genome shotgun (WGS) entry which is preliminary data.</text>
</comment>
<dbReference type="EMBL" id="BQKY01000002">
    <property type="protein sequence ID" value="GJN88182.1"/>
    <property type="molecule type" value="Genomic_DNA"/>
</dbReference>
<evidence type="ECO:0000256" key="4">
    <source>
        <dbReference type="ARBA" id="ARBA00022989"/>
    </source>
</evidence>
<feature type="compositionally biased region" description="Low complexity" evidence="7">
    <location>
        <begin position="842"/>
        <end position="851"/>
    </location>
</feature>
<feature type="region of interest" description="Disordered" evidence="7">
    <location>
        <begin position="826"/>
        <end position="929"/>
    </location>
</feature>
<feature type="transmembrane region" description="Helical" evidence="8">
    <location>
        <begin position="54"/>
        <end position="71"/>
    </location>
</feature>
<feature type="transmembrane region" description="Helical" evidence="8">
    <location>
        <begin position="429"/>
        <end position="452"/>
    </location>
</feature>
<feature type="compositionally biased region" description="Low complexity" evidence="7">
    <location>
        <begin position="870"/>
        <end position="893"/>
    </location>
</feature>
<sequence>MSSVAEVLATFTATATVGEVFQTTVAEPHHVGHGVNILNADGQSPIQVNPSNPLVLIIVQLSLILILSRLLSAVLGRFRVPRVVCEIISGILLGPTAFGNIPGFTENIFPEASITYLSLLANLGLVLFLFIIGLDVDFALLKRNLKPSVAVSTAGLVIPFGLGCAVSVGLYNEFISDDVKFTTFMCFIGTSSCITAFPVLARILADLRLFQDPVGLVVLASGVVNDLIGWLLLALSIALASAGEGVVVVYILLCLAGWWLFLWFICRPALNWLARRTGTFNRADGPTQGYVCAVLALVLVSAFFTQIIGVSEIFGGFLVGLVVPRRLAHAFTVKIEDLIICVFIPLYFATSGLNTDLRLLDSGIIWGWTICVMVVAFMGKFVGSALAARATGFTWRQSGATGSLMSAKGLIELIVLNQGLQVGIISTTVFSIFVLEALVLTIAATPLTLMFYPAHLRATAPGAEADSKDLNGSPPKDQSDFGGFATRAKTRFAIVLDQLESLGGAMVLAHLLAGCGADSSPAKPGAPALPAPSDAAASDALLMPNSANISAPMEPASAADTAVSASQTATFPATPSTPASSPSALSLLPVRLVEFTERNSAVMRAAASTSVLVARDPLVSLFRTFAGLFSPHARRVTVEQGEYVMTDLEDWADAVARVARDRGTETLLVPWRIGGGGSGDGREDEAGVVESFIPNPFEALFGNVPTTPSASTAPTSPPLAHAHHGTSTSAPGSATSSASLYAAFLRDLFLASPASCNVGVLLDRSASSASPPLAAAAADGSGAVTHLFLSFFGGSDDRAALELALQLVRSGGGGALRATVLVLERAPEPTDEDREEQPDDASTSSSSSSNSEGAHAAGEKSPAGGGGASGAESKPAHPGLLRAAGGGATTTHLGGAGDTHYGSRAGGGGTTHAQHTTGGGGGGGGVQGLASETADEVALAAAETLAASLGAALRVERVQTAFPLRTMLRRVRAGAGAGGRALVLVGRSRLDAPSHRAESLALLEGAQRPGGGGGVAASGEVRRAVGEAASALLLAGGDEYVLVVQSGRAAGKGRRSGEKRMAVARKAVGGGGASAA</sequence>
<feature type="region of interest" description="Disordered" evidence="7">
    <location>
        <begin position="463"/>
        <end position="482"/>
    </location>
</feature>
<dbReference type="GO" id="GO:0015297">
    <property type="term" value="F:antiporter activity"/>
    <property type="evidence" value="ECO:0007669"/>
    <property type="project" value="InterPro"/>
</dbReference>
<feature type="transmembrane region" description="Helical" evidence="8">
    <location>
        <begin position="247"/>
        <end position="266"/>
    </location>
</feature>
<dbReference type="Pfam" id="PF00999">
    <property type="entry name" value="Na_H_Exchanger"/>
    <property type="match status" value="1"/>
</dbReference>
<feature type="transmembrane region" description="Helical" evidence="8">
    <location>
        <begin position="216"/>
        <end position="241"/>
    </location>
</feature>
<feature type="transmembrane region" description="Helical" evidence="8">
    <location>
        <begin position="182"/>
        <end position="204"/>
    </location>
</feature>
<feature type="transmembrane region" description="Helical" evidence="8">
    <location>
        <begin position="148"/>
        <end position="170"/>
    </location>
</feature>
<evidence type="ECO:0000256" key="1">
    <source>
        <dbReference type="ARBA" id="ARBA00004141"/>
    </source>
</evidence>
<dbReference type="GO" id="GO:1902600">
    <property type="term" value="P:proton transmembrane transport"/>
    <property type="evidence" value="ECO:0007669"/>
    <property type="project" value="InterPro"/>
</dbReference>
<feature type="domain" description="Cation/H+ exchanger transmembrane" evidence="9">
    <location>
        <begin position="67"/>
        <end position="442"/>
    </location>
</feature>
<dbReference type="InterPro" id="IPR050794">
    <property type="entry name" value="CPA2_transporter"/>
</dbReference>
<feature type="transmembrane region" description="Helical" evidence="8">
    <location>
        <begin position="83"/>
        <end position="101"/>
    </location>
</feature>